<organism evidence="6 7">
    <name type="scientific">Piscirickettsia salmonis</name>
    <dbReference type="NCBI Taxonomy" id="1238"/>
    <lineage>
        <taxon>Bacteria</taxon>
        <taxon>Pseudomonadati</taxon>
        <taxon>Pseudomonadota</taxon>
        <taxon>Gammaproteobacteria</taxon>
        <taxon>Thiotrichales</taxon>
        <taxon>Piscirickettsiaceae</taxon>
        <taxon>Piscirickettsia</taxon>
    </lineage>
</organism>
<sequence>MLSTPWLAAFERSVLKEELDRLEDTLLAFENWRKVEQTPNYRVVNIQEIVNREIQRLSDLSSVDFTVTLSDDLTFDLDSVLFGIIVSNALRNAVESTNEITYREKAPIVVSAGITNKCFWLSIIDDGVGLPSDHDVLYKSRYTTKPGNRGLGLAIIGKAIHSLKGDWELKKSKLGGAEFYFELPIKRL</sequence>
<dbReference type="AlphaFoldDB" id="A0AAC8VLT3"/>
<keyword evidence="3" id="KW-0808">Transferase</keyword>
<evidence type="ECO:0000256" key="4">
    <source>
        <dbReference type="ARBA" id="ARBA00022777"/>
    </source>
</evidence>
<protein>
    <recommendedName>
        <fullName evidence="2">histidine kinase</fullName>
        <ecNumber evidence="2">2.7.13.3</ecNumber>
    </recommendedName>
</protein>
<geneLocation type="plasmid" evidence="6 7">
    <name>pPSB1-3</name>
</geneLocation>
<gene>
    <name evidence="6" type="primary">cheY</name>
    <name evidence="6" type="ORF">KU39_3p207</name>
</gene>
<dbReference type="RefSeq" id="WP_017375966.1">
    <property type="nucleotide sequence ID" value="NZ_CP012511.1"/>
</dbReference>
<dbReference type="InterPro" id="IPR004358">
    <property type="entry name" value="Sig_transdc_His_kin-like_C"/>
</dbReference>
<evidence type="ECO:0000313" key="7">
    <source>
        <dbReference type="Proteomes" id="UP000029558"/>
    </source>
</evidence>
<evidence type="ECO:0000256" key="2">
    <source>
        <dbReference type="ARBA" id="ARBA00012438"/>
    </source>
</evidence>
<dbReference type="PROSITE" id="PS50109">
    <property type="entry name" value="HIS_KIN"/>
    <property type="match status" value="1"/>
</dbReference>
<dbReference type="Pfam" id="PF02518">
    <property type="entry name" value="HATPase_c"/>
    <property type="match status" value="1"/>
</dbReference>
<evidence type="ECO:0000256" key="3">
    <source>
        <dbReference type="ARBA" id="ARBA00022679"/>
    </source>
</evidence>
<dbReference type="InterPro" id="IPR050351">
    <property type="entry name" value="BphY/WalK/GraS-like"/>
</dbReference>
<dbReference type="PANTHER" id="PTHR42878">
    <property type="entry name" value="TWO-COMPONENT HISTIDINE KINASE"/>
    <property type="match status" value="1"/>
</dbReference>
<dbReference type="InterPro" id="IPR036890">
    <property type="entry name" value="HATPase_C_sf"/>
</dbReference>
<dbReference type="GO" id="GO:0000156">
    <property type="term" value="F:phosphorelay response regulator activity"/>
    <property type="evidence" value="ECO:0007669"/>
    <property type="project" value="TreeGrafter"/>
</dbReference>
<dbReference type="InterPro" id="IPR005467">
    <property type="entry name" value="His_kinase_dom"/>
</dbReference>
<dbReference type="EMBL" id="CP012511">
    <property type="protein sequence ID" value="ALB24669.1"/>
    <property type="molecule type" value="Genomic_DNA"/>
</dbReference>
<dbReference type="PRINTS" id="PR00344">
    <property type="entry name" value="BCTRLSENSOR"/>
</dbReference>
<dbReference type="Proteomes" id="UP000029558">
    <property type="component" value="Plasmid pPSB1-3"/>
</dbReference>
<keyword evidence="6" id="KW-0614">Plasmid</keyword>
<evidence type="ECO:0000259" key="5">
    <source>
        <dbReference type="PROSITE" id="PS50109"/>
    </source>
</evidence>
<dbReference type="GO" id="GO:0030295">
    <property type="term" value="F:protein kinase activator activity"/>
    <property type="evidence" value="ECO:0007669"/>
    <property type="project" value="TreeGrafter"/>
</dbReference>
<dbReference type="EC" id="2.7.13.3" evidence="2"/>
<evidence type="ECO:0000313" key="6">
    <source>
        <dbReference type="EMBL" id="ALB24669.1"/>
    </source>
</evidence>
<dbReference type="GO" id="GO:0004673">
    <property type="term" value="F:protein histidine kinase activity"/>
    <property type="evidence" value="ECO:0007669"/>
    <property type="project" value="UniProtKB-EC"/>
</dbReference>
<dbReference type="SUPFAM" id="SSF55874">
    <property type="entry name" value="ATPase domain of HSP90 chaperone/DNA topoisomerase II/histidine kinase"/>
    <property type="match status" value="1"/>
</dbReference>
<dbReference type="SMART" id="SM00387">
    <property type="entry name" value="HATPase_c"/>
    <property type="match status" value="1"/>
</dbReference>
<dbReference type="InterPro" id="IPR003594">
    <property type="entry name" value="HATPase_dom"/>
</dbReference>
<reference evidence="6 7" key="1">
    <citation type="journal article" date="2014" name="Genome Announc.">
        <title>Comparative Genome Analysis of Two Isolates of the Fish Pathogen Piscirickettsia salmonis from Different Hosts Reveals Major Differences in Virulence-Associated Secretion Systems.</title>
        <authorList>
            <person name="Bohle H."/>
            <person name="Henriquez P."/>
            <person name="Grothusen H."/>
            <person name="Navas E."/>
            <person name="Sandoval A."/>
            <person name="Bustamante F."/>
            <person name="Bustos P."/>
            <person name="Mancilla M."/>
        </authorList>
    </citation>
    <scope>NUCLEOTIDE SEQUENCE [LARGE SCALE GENOMIC DNA]</scope>
    <source>
        <strain evidence="7">B1-32597</strain>
    </source>
</reference>
<dbReference type="Gene3D" id="3.30.565.10">
    <property type="entry name" value="Histidine kinase-like ATPase, C-terminal domain"/>
    <property type="match status" value="1"/>
</dbReference>
<keyword evidence="4" id="KW-0418">Kinase</keyword>
<proteinExistence type="predicted"/>
<accession>A0AAC8VLT3</accession>
<comment type="catalytic activity">
    <reaction evidence="1">
        <text>ATP + protein L-histidine = ADP + protein N-phospho-L-histidine.</text>
        <dbReference type="EC" id="2.7.13.3"/>
    </reaction>
</comment>
<feature type="domain" description="Histidine kinase" evidence="5">
    <location>
        <begin position="13"/>
        <end position="187"/>
    </location>
</feature>
<dbReference type="GO" id="GO:0007234">
    <property type="term" value="P:osmosensory signaling via phosphorelay pathway"/>
    <property type="evidence" value="ECO:0007669"/>
    <property type="project" value="TreeGrafter"/>
</dbReference>
<name>A0AAC8VLT3_PISSA</name>
<dbReference type="PANTHER" id="PTHR42878:SF14">
    <property type="entry name" value="OSMOLARITY TWO-COMPONENT SYSTEM PROTEIN SSK1"/>
    <property type="match status" value="1"/>
</dbReference>
<evidence type="ECO:0000256" key="1">
    <source>
        <dbReference type="ARBA" id="ARBA00000085"/>
    </source>
</evidence>